<proteinExistence type="inferred from homology"/>
<dbReference type="InParanoid" id="L7JXV7"/>
<feature type="domain" description="UBC core" evidence="5">
    <location>
        <begin position="9"/>
        <end position="174"/>
    </location>
</feature>
<accession>L7JXV7</accession>
<gene>
    <name evidence="6" type="ORF">THOM_1136</name>
</gene>
<keyword evidence="7" id="KW-1185">Reference proteome</keyword>
<dbReference type="GO" id="GO:0000837">
    <property type="term" value="C:Doa10p ubiquitin ligase complex"/>
    <property type="evidence" value="ECO:0007669"/>
    <property type="project" value="EnsemblFungi"/>
</dbReference>
<evidence type="ECO:0000313" key="6">
    <source>
        <dbReference type="EMBL" id="ELQ75891.1"/>
    </source>
</evidence>
<evidence type="ECO:0000256" key="4">
    <source>
        <dbReference type="RuleBase" id="RU362109"/>
    </source>
</evidence>
<dbReference type="InterPro" id="IPR050113">
    <property type="entry name" value="Ub_conjugating_enzyme"/>
</dbReference>
<evidence type="ECO:0000256" key="2">
    <source>
        <dbReference type="ARBA" id="ARBA00022786"/>
    </source>
</evidence>
<dbReference type="VEuPathDB" id="MicrosporidiaDB:THOM_1136"/>
<keyword evidence="1" id="KW-0808">Transferase</keyword>
<dbReference type="GO" id="GO:0006325">
    <property type="term" value="P:chromatin organization"/>
    <property type="evidence" value="ECO:0007669"/>
    <property type="project" value="EnsemblFungi"/>
</dbReference>
<dbReference type="GO" id="GO:0061631">
    <property type="term" value="F:ubiquitin conjugating enzyme activity"/>
    <property type="evidence" value="ECO:0007669"/>
    <property type="project" value="EnsemblFungi"/>
</dbReference>
<dbReference type="AlphaFoldDB" id="L7JXV7"/>
<name>L7JXV7_TRAHO</name>
<dbReference type="GO" id="GO:0000839">
    <property type="term" value="C:Hrd1p ubiquitin ligase ERAD-L complex"/>
    <property type="evidence" value="ECO:0007669"/>
    <property type="project" value="EnsemblFungi"/>
</dbReference>
<dbReference type="InterPro" id="IPR000608">
    <property type="entry name" value="UBC"/>
</dbReference>
<dbReference type="EMBL" id="JH993906">
    <property type="protein sequence ID" value="ELQ75891.1"/>
    <property type="molecule type" value="Genomic_DNA"/>
</dbReference>
<comment type="similarity">
    <text evidence="4">Belongs to the ubiquitin-conjugating enzyme family.</text>
</comment>
<dbReference type="STRING" id="72359.L7JXV7"/>
<protein>
    <submittedName>
        <fullName evidence="6">Ubiquitin---protein ligase</fullName>
        <ecNumber evidence="6">6.3.2.19</ecNumber>
    </submittedName>
</protein>
<dbReference type="Pfam" id="PF00179">
    <property type="entry name" value="UQ_con"/>
    <property type="match status" value="1"/>
</dbReference>
<keyword evidence="2 4" id="KW-0833">Ubl conjugation pathway</keyword>
<evidence type="ECO:0000313" key="7">
    <source>
        <dbReference type="Proteomes" id="UP000011185"/>
    </source>
</evidence>
<dbReference type="Gene3D" id="3.10.110.10">
    <property type="entry name" value="Ubiquitin Conjugating Enzyme"/>
    <property type="match status" value="1"/>
</dbReference>
<dbReference type="InterPro" id="IPR023313">
    <property type="entry name" value="UBQ-conjugating_AS"/>
</dbReference>
<dbReference type="OMA" id="RKVTRCV"/>
<dbReference type="FunCoup" id="L7JXV7">
    <property type="interactions" value="87"/>
</dbReference>
<sequence>MAKRSLSIPALNRLKAEEKNLVSDAPECGFLAEPQLQPDGLRDYGTWDIYINGSEGSLYEGTVLHAVIEFTFDYPITPPKMRFISKMFHPNIYSDGKVCISTLHVADDDPSAYESPDEKWTPVHGIRTIVLGVISILNEPNIVSPANVDASKMFKDDYEKYCRTVEALARRESLKRVDKK</sequence>
<reference evidence="6 7" key="1">
    <citation type="journal article" date="2012" name="PLoS Pathog.">
        <title>The genome of the obligate intracellular parasite Trachipleistophora hominis: new insights into microsporidian genome dynamics and reductive evolution.</title>
        <authorList>
            <person name="Heinz E."/>
            <person name="Williams T.A."/>
            <person name="Nakjang S."/>
            <person name="Noel C.J."/>
            <person name="Swan D.C."/>
            <person name="Goldberg A.V."/>
            <person name="Harris S.R."/>
            <person name="Weinmaier T."/>
            <person name="Markert S."/>
            <person name="Becher D."/>
            <person name="Bernhardt J."/>
            <person name="Dagan T."/>
            <person name="Hacker C."/>
            <person name="Lucocq J.M."/>
            <person name="Schweder T."/>
            <person name="Rattei T."/>
            <person name="Hall N."/>
            <person name="Hirt R.P."/>
            <person name="Embley T.M."/>
        </authorList>
    </citation>
    <scope>NUCLEOTIDE SEQUENCE [LARGE SCALE GENOMIC DNA]</scope>
</reference>
<dbReference type="GO" id="GO:0036503">
    <property type="term" value="P:ERAD pathway"/>
    <property type="evidence" value="ECO:0007669"/>
    <property type="project" value="EnsemblFungi"/>
</dbReference>
<dbReference type="SMART" id="SM00212">
    <property type="entry name" value="UBCc"/>
    <property type="match status" value="1"/>
</dbReference>
<dbReference type="Proteomes" id="UP000011185">
    <property type="component" value="Unassembled WGS sequence"/>
</dbReference>
<dbReference type="OrthoDB" id="19692at2759"/>
<dbReference type="InterPro" id="IPR016135">
    <property type="entry name" value="UBQ-conjugating_enzyme/RWD"/>
</dbReference>
<evidence type="ECO:0000256" key="1">
    <source>
        <dbReference type="ARBA" id="ARBA00022679"/>
    </source>
</evidence>
<evidence type="ECO:0000256" key="3">
    <source>
        <dbReference type="PROSITE-ProRule" id="PRU10133"/>
    </source>
</evidence>
<organism evidence="6 7">
    <name type="scientific">Trachipleistophora hominis</name>
    <name type="common">Microsporidian parasite</name>
    <dbReference type="NCBI Taxonomy" id="72359"/>
    <lineage>
        <taxon>Eukaryota</taxon>
        <taxon>Fungi</taxon>
        <taxon>Fungi incertae sedis</taxon>
        <taxon>Microsporidia</taxon>
        <taxon>Pleistophoridae</taxon>
        <taxon>Trachipleistophora</taxon>
    </lineage>
</organism>
<keyword evidence="6" id="KW-0436">Ligase</keyword>
<dbReference type="PROSITE" id="PS50127">
    <property type="entry name" value="UBC_2"/>
    <property type="match status" value="1"/>
</dbReference>
<dbReference type="GO" id="GO:0180027">
    <property type="term" value="P:inner nuclear membrane-associated protein degradation pathway"/>
    <property type="evidence" value="ECO:0007669"/>
    <property type="project" value="EnsemblFungi"/>
</dbReference>
<dbReference type="PANTHER" id="PTHR24067">
    <property type="entry name" value="UBIQUITIN-CONJUGATING ENZYME E2"/>
    <property type="match status" value="1"/>
</dbReference>
<keyword evidence="4" id="KW-0547">Nucleotide-binding</keyword>
<keyword evidence="4" id="KW-0067">ATP-binding</keyword>
<dbReference type="SUPFAM" id="SSF54495">
    <property type="entry name" value="UBC-like"/>
    <property type="match status" value="1"/>
</dbReference>
<feature type="active site" description="Glycyl thioester intermediate" evidence="3">
    <location>
        <position position="99"/>
    </location>
</feature>
<dbReference type="GO" id="GO:0005524">
    <property type="term" value="F:ATP binding"/>
    <property type="evidence" value="ECO:0007669"/>
    <property type="project" value="UniProtKB-UniRule"/>
</dbReference>
<dbReference type="PROSITE" id="PS00183">
    <property type="entry name" value="UBC_1"/>
    <property type="match status" value="1"/>
</dbReference>
<dbReference type="GO" id="GO:1990389">
    <property type="term" value="C:CUE1-UBC7 ubiquitin-conjugating enzyme complex"/>
    <property type="evidence" value="ECO:0007669"/>
    <property type="project" value="EnsemblFungi"/>
</dbReference>
<dbReference type="GO" id="GO:0016874">
    <property type="term" value="F:ligase activity"/>
    <property type="evidence" value="ECO:0007669"/>
    <property type="project" value="UniProtKB-KW"/>
</dbReference>
<evidence type="ECO:0000259" key="5">
    <source>
        <dbReference type="PROSITE" id="PS50127"/>
    </source>
</evidence>
<dbReference type="HOGENOM" id="CLU_030988_10_1_1"/>
<dbReference type="EC" id="6.3.2.19" evidence="6"/>
<dbReference type="GO" id="GO:0031505">
    <property type="term" value="P:fungal-type cell wall organization"/>
    <property type="evidence" value="ECO:0007669"/>
    <property type="project" value="EnsemblFungi"/>
</dbReference>